<keyword evidence="3" id="KW-1185">Reference proteome</keyword>
<sequence>MYVLFFGSAFSQNINLKIIGETEFETTIIDATNYHKLHINLKSVEREIDSVKHILEKQGYIQLKSENLKRLNDSIFSITFNLNEHYKYLRVFYSKMNLDESLIKQITNNYAPTYFDLTFSEIENSLNYLNNKISETGYPFTKLKLSNLRIKEDWVEADLISSALSEKRILNNIVVKGYDKFPKSFLKHYLKIKPKQVFNLKKIQTKSNQLQNINFASQIKPPEALFTKDSTSLYLYINKNQSNTFDGFLGFGTNEETNKIQFDGYLNLNLTNNLNYGESFSLFYKSDENDQQTFEVSTSLPYLFSTPIGVDLALRLFKKDSSFTTALQNLKLNYQLSTKHNIAAGLTAITSSNLLTTTQNLNINDYKSTFYSLTYQYLNLNPTNNLLFPIQSKFYFEAGLGKRVTTPNTTQQTKYTLEAFKIFLLNQRNSIFLKTNGAILKSTNYFENELYRFGGINSIRGFEENSIYANLFSVFNTEYRYQLSNNLYIHTIFDAAYFENQITTSKQKLFGYGLGLGILTKSGLFKLNYANGKFEDSNFSLSNSKIHISLKTRF</sequence>
<proteinExistence type="predicted"/>
<dbReference type="InterPro" id="IPR010827">
    <property type="entry name" value="BamA/TamA_POTRA"/>
</dbReference>
<dbReference type="AlphaFoldDB" id="A0A0D7VYQ4"/>
<dbReference type="STRING" id="1382798.PK35_12740"/>
<protein>
    <submittedName>
        <fullName evidence="2">Surface antigen (D15)</fullName>
    </submittedName>
</protein>
<feature type="domain" description="POTRA" evidence="1">
    <location>
        <begin position="171"/>
        <end position="235"/>
    </location>
</feature>
<evidence type="ECO:0000313" key="2">
    <source>
        <dbReference type="EMBL" id="KJD32010.1"/>
    </source>
</evidence>
<comment type="caution">
    <text evidence="2">The sequence shown here is derived from an EMBL/GenBank/DDBJ whole genome shotgun (WGS) entry which is preliminary data.</text>
</comment>
<dbReference type="GO" id="GO:0019867">
    <property type="term" value="C:outer membrane"/>
    <property type="evidence" value="ECO:0007669"/>
    <property type="project" value="InterPro"/>
</dbReference>
<dbReference type="Gene3D" id="2.40.160.50">
    <property type="entry name" value="membrane protein fhac: a member of the omp85/tpsb transporter family"/>
    <property type="match status" value="1"/>
</dbReference>
<reference evidence="2 3" key="1">
    <citation type="journal article" date="2015" name="Antonie Van Leeuwenhoek">
        <title>Tamlana nanhaiensis sp. nov., isolated from surface seawater collected from the South China Sea.</title>
        <authorList>
            <person name="Liu X."/>
            <person name="Lai Q."/>
            <person name="Du Y."/>
            <person name="Li G."/>
            <person name="Sun F."/>
            <person name="Shao Z."/>
        </authorList>
    </citation>
    <scope>NUCLEOTIDE SEQUENCE [LARGE SCALE GENOMIC DNA]</scope>
    <source>
        <strain evidence="2 3">FHC16</strain>
    </source>
</reference>
<evidence type="ECO:0000313" key="3">
    <source>
        <dbReference type="Proteomes" id="UP000032361"/>
    </source>
</evidence>
<dbReference type="EMBL" id="JTDV01000011">
    <property type="protein sequence ID" value="KJD32010.1"/>
    <property type="molecule type" value="Genomic_DNA"/>
</dbReference>
<gene>
    <name evidence="2" type="ORF">PK35_12740</name>
</gene>
<evidence type="ECO:0000259" key="1">
    <source>
        <dbReference type="Pfam" id="PF07244"/>
    </source>
</evidence>
<dbReference type="Proteomes" id="UP000032361">
    <property type="component" value="Unassembled WGS sequence"/>
</dbReference>
<accession>A0A0D7VYQ4</accession>
<organism evidence="2 3">
    <name type="scientific">Neotamlana nanhaiensis</name>
    <dbReference type="NCBI Taxonomy" id="1382798"/>
    <lineage>
        <taxon>Bacteria</taxon>
        <taxon>Pseudomonadati</taxon>
        <taxon>Bacteroidota</taxon>
        <taxon>Flavobacteriia</taxon>
        <taxon>Flavobacteriales</taxon>
        <taxon>Flavobacteriaceae</taxon>
        <taxon>Neotamlana</taxon>
    </lineage>
</organism>
<name>A0A0D7VYQ4_9FLAO</name>
<dbReference type="PATRIC" id="fig|1382798.3.peg.1106"/>
<dbReference type="Pfam" id="PF07244">
    <property type="entry name" value="POTRA"/>
    <property type="match status" value="1"/>
</dbReference>